<accession>A0ABS5WBM9</accession>
<dbReference type="RefSeq" id="WP_214611009.1">
    <property type="nucleotide sequence ID" value="NZ_JACATN010000002.1"/>
</dbReference>
<keyword evidence="2" id="KW-1185">Reference proteome</keyword>
<dbReference type="Proteomes" id="UP000740413">
    <property type="component" value="Unassembled WGS sequence"/>
</dbReference>
<name>A0ABS5WBM9_9FLAO</name>
<sequence length="139" mass="16049">MKNHCLYWFEIEDKEKRDTLIELLNNYRENKNNEGYRNVPAKALKAYEGSQSNVIYVGIRTGKGEKTKQKHSNIAGRINQHLGYYGTDATQGLQLSSYASGLDINLTLKVFEFSNLRDDYLKLLEKAVARHFKPHCGRH</sequence>
<gene>
    <name evidence="1" type="ORF">HW347_05985</name>
</gene>
<evidence type="ECO:0000313" key="1">
    <source>
        <dbReference type="EMBL" id="MBT2160806.1"/>
    </source>
</evidence>
<reference evidence="2" key="1">
    <citation type="submission" date="2023-07" db="EMBL/GenBank/DDBJ databases">
        <title>Zobellia barbeyronii sp. nov., a new marine flavobacterium, isolated from green and red algae.</title>
        <authorList>
            <person name="Nedashkovskaya O.I."/>
            <person name="Otstavnykh N."/>
            <person name="Zhukova N."/>
            <person name="Guzev K."/>
            <person name="Chausova V."/>
            <person name="Tekutyeva L."/>
            <person name="Mikhailov V."/>
            <person name="Isaeva M."/>
        </authorList>
    </citation>
    <scope>NUCLEOTIDE SEQUENCE [LARGE SCALE GENOMIC DNA]</scope>
    <source>
        <strain evidence="2">KMM 6746</strain>
    </source>
</reference>
<evidence type="ECO:0008006" key="3">
    <source>
        <dbReference type="Google" id="ProtNLM"/>
    </source>
</evidence>
<evidence type="ECO:0000313" key="2">
    <source>
        <dbReference type="Proteomes" id="UP000740413"/>
    </source>
</evidence>
<comment type="caution">
    <text evidence="1">The sequence shown here is derived from an EMBL/GenBank/DDBJ whole genome shotgun (WGS) entry which is preliminary data.</text>
</comment>
<proteinExistence type="predicted"/>
<protein>
    <recommendedName>
        <fullName evidence="3">GIY-YIG domain-containing protein</fullName>
    </recommendedName>
</protein>
<organism evidence="1 2">
    <name type="scientific">Zobellia barbeyronii</name>
    <dbReference type="NCBI Taxonomy" id="2748009"/>
    <lineage>
        <taxon>Bacteria</taxon>
        <taxon>Pseudomonadati</taxon>
        <taxon>Bacteroidota</taxon>
        <taxon>Flavobacteriia</taxon>
        <taxon>Flavobacteriales</taxon>
        <taxon>Flavobacteriaceae</taxon>
        <taxon>Zobellia</taxon>
    </lineage>
</organism>
<dbReference type="EMBL" id="JACATN010000002">
    <property type="protein sequence ID" value="MBT2160806.1"/>
    <property type="molecule type" value="Genomic_DNA"/>
</dbReference>